<dbReference type="Gene3D" id="2.60.40.790">
    <property type="match status" value="1"/>
</dbReference>
<dbReference type="PANTHER" id="PTHR11527">
    <property type="entry name" value="HEAT-SHOCK PROTEIN 20 FAMILY MEMBER"/>
    <property type="match status" value="1"/>
</dbReference>
<evidence type="ECO:0000313" key="2">
    <source>
        <dbReference type="EMBL" id="VAW61051.1"/>
    </source>
</evidence>
<dbReference type="InterPro" id="IPR008978">
    <property type="entry name" value="HSP20-like_chaperone"/>
</dbReference>
<dbReference type="InterPro" id="IPR002068">
    <property type="entry name" value="A-crystallin/Hsp20_dom"/>
</dbReference>
<gene>
    <name evidence="2" type="ORF">MNBD_GAMMA09-470</name>
</gene>
<evidence type="ECO:0000259" key="1">
    <source>
        <dbReference type="PROSITE" id="PS01031"/>
    </source>
</evidence>
<sequence>MSMTHYNPWNLFEQLQHEINHAQNYKNRTDDNGDVVTSDWAPAVDIKEEGDRYLLIADIPGVDPKDIDIHMENGVLSIKGERNSELKTEHQGFKRIERKHGVFYRRFNMPEGVNPDAIDAKSDKGVLTVSIPKQEAIKPRKITVN</sequence>
<name>A0A3B0WZV4_9ZZZZ</name>
<reference evidence="2" key="1">
    <citation type="submission" date="2018-06" db="EMBL/GenBank/DDBJ databases">
        <authorList>
            <person name="Zhirakovskaya E."/>
        </authorList>
    </citation>
    <scope>NUCLEOTIDE SEQUENCE</scope>
</reference>
<dbReference type="SUPFAM" id="SSF49764">
    <property type="entry name" value="HSP20-like chaperones"/>
    <property type="match status" value="1"/>
</dbReference>
<feature type="domain" description="SHSP" evidence="1">
    <location>
        <begin position="35"/>
        <end position="145"/>
    </location>
</feature>
<protein>
    <submittedName>
        <fullName evidence="2">Heat shock protein, Hsp20 family</fullName>
    </submittedName>
</protein>
<dbReference type="InterPro" id="IPR031107">
    <property type="entry name" value="Small_HSP"/>
</dbReference>
<accession>A0A3B0WZV4</accession>
<dbReference type="AlphaFoldDB" id="A0A3B0WZV4"/>
<dbReference type="Pfam" id="PF00011">
    <property type="entry name" value="HSP20"/>
    <property type="match status" value="1"/>
</dbReference>
<proteinExistence type="predicted"/>
<dbReference type="PROSITE" id="PS01031">
    <property type="entry name" value="SHSP"/>
    <property type="match status" value="1"/>
</dbReference>
<organism evidence="2">
    <name type="scientific">hydrothermal vent metagenome</name>
    <dbReference type="NCBI Taxonomy" id="652676"/>
    <lineage>
        <taxon>unclassified sequences</taxon>
        <taxon>metagenomes</taxon>
        <taxon>ecological metagenomes</taxon>
    </lineage>
</organism>
<dbReference type="EMBL" id="UOFI01000007">
    <property type="protein sequence ID" value="VAW61051.1"/>
    <property type="molecule type" value="Genomic_DNA"/>
</dbReference>
<dbReference type="CDD" id="cd06464">
    <property type="entry name" value="ACD_sHsps-like"/>
    <property type="match status" value="1"/>
</dbReference>
<keyword evidence="2" id="KW-0346">Stress response</keyword>